<organism evidence="2 3">
    <name type="scientific">Zymoseptoria tritici (strain ST99CH_3D7)</name>
    <dbReference type="NCBI Taxonomy" id="1276538"/>
    <lineage>
        <taxon>Eukaryota</taxon>
        <taxon>Fungi</taxon>
        <taxon>Dikarya</taxon>
        <taxon>Ascomycota</taxon>
        <taxon>Pezizomycotina</taxon>
        <taxon>Dothideomycetes</taxon>
        <taxon>Dothideomycetidae</taxon>
        <taxon>Mycosphaerellales</taxon>
        <taxon>Mycosphaerellaceae</taxon>
        <taxon>Zymoseptoria</taxon>
    </lineage>
</organism>
<evidence type="ECO:0000256" key="1">
    <source>
        <dbReference type="SAM" id="MobiDB-lite"/>
    </source>
</evidence>
<dbReference type="InterPro" id="IPR050275">
    <property type="entry name" value="PGM_Phosphatase"/>
</dbReference>
<name>A0A1X7RQC0_ZYMT9</name>
<evidence type="ECO:0000313" key="3">
    <source>
        <dbReference type="Proteomes" id="UP000215127"/>
    </source>
</evidence>
<dbReference type="AlphaFoldDB" id="A0A1X7RQC0"/>
<protein>
    <recommendedName>
        <fullName evidence="4">Phosphoglycerate mutase-like protein</fullName>
    </recommendedName>
</protein>
<dbReference type="InterPro" id="IPR013078">
    <property type="entry name" value="His_Pase_superF_clade-1"/>
</dbReference>
<dbReference type="PANTHER" id="PTHR48100">
    <property type="entry name" value="BROAD-SPECIFICITY PHOSPHATASE YOR283W-RELATED"/>
    <property type="match status" value="1"/>
</dbReference>
<reference evidence="2 3" key="1">
    <citation type="submission" date="2016-06" db="EMBL/GenBank/DDBJ databases">
        <authorList>
            <person name="Kjaerup R.B."/>
            <person name="Dalgaard T.S."/>
            <person name="Juul-Madsen H.R."/>
        </authorList>
    </citation>
    <scope>NUCLEOTIDE SEQUENCE [LARGE SCALE GENOMIC DNA]</scope>
</reference>
<keyword evidence="3" id="KW-1185">Reference proteome</keyword>
<dbReference type="Pfam" id="PF00300">
    <property type="entry name" value="His_Phos_1"/>
    <property type="match status" value="1"/>
</dbReference>
<gene>
    <name evidence="2" type="ORF">ZT3D7_G4795</name>
</gene>
<accession>A0A1X7RQC0</accession>
<dbReference type="EMBL" id="LT853695">
    <property type="protein sequence ID" value="SMQ49644.1"/>
    <property type="molecule type" value="Genomic_DNA"/>
</dbReference>
<dbReference type="GO" id="GO:0005737">
    <property type="term" value="C:cytoplasm"/>
    <property type="evidence" value="ECO:0007669"/>
    <property type="project" value="TreeGrafter"/>
</dbReference>
<dbReference type="PANTHER" id="PTHR48100:SF54">
    <property type="entry name" value="PHOSPHATASE SPAC5H10.03-RELATED"/>
    <property type="match status" value="1"/>
</dbReference>
<dbReference type="InterPro" id="IPR029033">
    <property type="entry name" value="His_PPase_superfam"/>
</dbReference>
<sequence>MSPRKIHLLRHAQAYHNVPPCNYNIPDPTLTELGLEQTSTFAREFPHHGNVSVILSSPMTRTLETALLCFPQEVGGECQANSGVQNPEHEGEHEHRHHHKGLKIYAVPELQETSDHPCDTGSSRADLEKVFDGKNIDFSALKEGWQLKTGSMGAEKETILARARTVRELLGEWFGKDDSGKGDVVVVSHGGFLHYLTKPLNAPSTPPSPIQGPSTTTPTPAVALACSKLPETLKVPTWQPWQNAEYRTFTLRKATADAPWELIETKESLQRRQL</sequence>
<evidence type="ECO:0008006" key="4">
    <source>
        <dbReference type="Google" id="ProtNLM"/>
    </source>
</evidence>
<dbReference type="Gene3D" id="3.40.50.1240">
    <property type="entry name" value="Phosphoglycerate mutase-like"/>
    <property type="match status" value="1"/>
</dbReference>
<proteinExistence type="predicted"/>
<evidence type="ECO:0000313" key="2">
    <source>
        <dbReference type="EMBL" id="SMQ49644.1"/>
    </source>
</evidence>
<feature type="region of interest" description="Disordered" evidence="1">
    <location>
        <begin position="200"/>
        <end position="219"/>
    </location>
</feature>
<dbReference type="CDD" id="cd07067">
    <property type="entry name" value="HP_PGM_like"/>
    <property type="match status" value="1"/>
</dbReference>
<dbReference type="SUPFAM" id="SSF53254">
    <property type="entry name" value="Phosphoglycerate mutase-like"/>
    <property type="match status" value="1"/>
</dbReference>
<dbReference type="Proteomes" id="UP000215127">
    <property type="component" value="Chromosome 4"/>
</dbReference>
<dbReference type="GO" id="GO:0016791">
    <property type="term" value="F:phosphatase activity"/>
    <property type="evidence" value="ECO:0007669"/>
    <property type="project" value="TreeGrafter"/>
</dbReference>
<dbReference type="SMART" id="SM00855">
    <property type="entry name" value="PGAM"/>
    <property type="match status" value="1"/>
</dbReference>